<dbReference type="EMBL" id="JACXIZ010000012">
    <property type="protein sequence ID" value="MBD2844834.1"/>
    <property type="molecule type" value="Genomic_DNA"/>
</dbReference>
<evidence type="ECO:0000259" key="4">
    <source>
        <dbReference type="Pfam" id="PF21117"/>
    </source>
</evidence>
<evidence type="ECO:0000256" key="1">
    <source>
        <dbReference type="SAM" id="MobiDB-lite"/>
    </source>
</evidence>
<feature type="domain" description="ATPase of the ABC class N-terminal" evidence="3">
    <location>
        <begin position="1"/>
        <end position="161"/>
    </location>
</feature>
<dbReference type="AlphaFoldDB" id="A0A927BSP4"/>
<feature type="domain" description="MRB1590-like C-terminal" evidence="4">
    <location>
        <begin position="465"/>
        <end position="567"/>
    </location>
</feature>
<evidence type="ECO:0000313" key="6">
    <source>
        <dbReference type="Proteomes" id="UP000621560"/>
    </source>
</evidence>
<feature type="domain" description="ATPase of the ABC class C-terminal" evidence="2">
    <location>
        <begin position="166"/>
        <end position="444"/>
    </location>
</feature>
<reference evidence="5" key="1">
    <citation type="submission" date="2020-09" db="EMBL/GenBank/DDBJ databases">
        <title>A novel bacterium of genus Paenibacillus, isolated from South China Sea.</title>
        <authorList>
            <person name="Huang H."/>
            <person name="Mo K."/>
            <person name="Hu Y."/>
        </authorList>
    </citation>
    <scope>NUCLEOTIDE SEQUENCE</scope>
    <source>
        <strain evidence="5">IB182496</strain>
    </source>
</reference>
<dbReference type="InterPro" id="IPR049069">
    <property type="entry name" value="MRB1590-like_C"/>
</dbReference>
<accession>A0A927BSP4</accession>
<dbReference type="Pfam" id="PF20446">
    <property type="entry name" value="ABC_N"/>
    <property type="match status" value="1"/>
</dbReference>
<keyword evidence="6" id="KW-1185">Reference proteome</keyword>
<dbReference type="InterPro" id="IPR027417">
    <property type="entry name" value="P-loop_NTPase"/>
</dbReference>
<dbReference type="PANTHER" id="PTHR38149">
    <property type="entry name" value="ATPASE"/>
    <property type="match status" value="1"/>
</dbReference>
<proteinExistence type="predicted"/>
<evidence type="ECO:0000259" key="2">
    <source>
        <dbReference type="Pfam" id="PF09818"/>
    </source>
</evidence>
<protein>
    <submittedName>
        <fullName evidence="5">ABC-ATPase domain-containing protein</fullName>
    </submittedName>
</protein>
<dbReference type="Pfam" id="PF09818">
    <property type="entry name" value="ABC_ATPase"/>
    <property type="match status" value="1"/>
</dbReference>
<evidence type="ECO:0000313" key="5">
    <source>
        <dbReference type="EMBL" id="MBD2844834.1"/>
    </source>
</evidence>
<dbReference type="SUPFAM" id="SSF52540">
    <property type="entry name" value="P-loop containing nucleoside triphosphate hydrolases"/>
    <property type="match status" value="1"/>
</dbReference>
<feature type="region of interest" description="Disordered" evidence="1">
    <location>
        <begin position="437"/>
        <end position="462"/>
    </location>
</feature>
<evidence type="ECO:0000259" key="3">
    <source>
        <dbReference type="Pfam" id="PF20446"/>
    </source>
</evidence>
<dbReference type="Pfam" id="PF21117">
    <property type="entry name" value="MRB1590_C"/>
    <property type="match status" value="1"/>
</dbReference>
<dbReference type="PANTHER" id="PTHR38149:SF1">
    <property type="entry name" value="ATPASE"/>
    <property type="match status" value="1"/>
</dbReference>
<dbReference type="RefSeq" id="WP_190915865.1">
    <property type="nucleotide sequence ID" value="NZ_JACXIZ010000012.1"/>
</dbReference>
<dbReference type="InterPro" id="IPR046834">
    <property type="entry name" value="ABC_ATPase_C"/>
</dbReference>
<name>A0A927BSP4_9BACL</name>
<gene>
    <name evidence="5" type="ORF">IDH44_06490</name>
</gene>
<dbReference type="Proteomes" id="UP000621560">
    <property type="component" value="Unassembled WGS sequence"/>
</dbReference>
<comment type="caution">
    <text evidence="5">The sequence shown here is derived from an EMBL/GenBank/DDBJ whole genome shotgun (WGS) entry which is preliminary data.</text>
</comment>
<sequence>MQRLRDTLRRIHGKGYKAYKDIAGTYRGDGWLLHIDHVQGDPFAAPSRVRLELTGAGAGVEAAWLSTPERRVAASDYAARCVADALRGGVRRTGGHGRSGEVTIDRPGQEALERTAVVIATDRIDVRLAVGLPAAGRSVLGSAAARLLCDELPAAVAGALRGLDRRRMTERLQLADQQAAIRAWLREQDCVAFVADGAVLPRESGAGNRPLRGAEVVPFRAPDELAVRIELPHRQDPLRGMAIRRGVTLIVGGGYHGKSTLLQAIERGVYNHVPGDGREYVITDETAVKIRAEDGRRVECVDISPFIGQLPLGKDTRRFRSEDASGSTSQAAGIVEALEVGARTLLIDEDTSATNFMIRDARMQALVAKDKEPITPFVDKVRQLYADQGVSTILVLGGSGDYFGVADTVLMLDAYRARDVTLEARRIAETMDSGRAAEGGDRFAAPTPRAIDPASFDASRGRREKVDARGRASVRYGEAEIDLSLVAQLVDPSQTRAIAEMMRYAAQRLADGRRTLAGLCELLEAQVAAHGLDAISPHYGKHPGDLARPRRYELAAAINRLRTLRVQE</sequence>
<dbReference type="InterPro" id="IPR019195">
    <property type="entry name" value="ABC_ATPase_put"/>
</dbReference>
<organism evidence="5 6">
    <name type="scientific">Paenibacillus sabuli</name>
    <dbReference type="NCBI Taxonomy" id="2772509"/>
    <lineage>
        <taxon>Bacteria</taxon>
        <taxon>Bacillati</taxon>
        <taxon>Bacillota</taxon>
        <taxon>Bacilli</taxon>
        <taxon>Bacillales</taxon>
        <taxon>Paenibacillaceae</taxon>
        <taxon>Paenibacillus</taxon>
    </lineage>
</organism>
<dbReference type="InterPro" id="IPR046833">
    <property type="entry name" value="ABC_N"/>
</dbReference>